<proteinExistence type="predicted"/>
<gene>
    <name evidence="1" type="ORF">SDC9_168377</name>
</gene>
<organism evidence="1">
    <name type="scientific">bioreactor metagenome</name>
    <dbReference type="NCBI Taxonomy" id="1076179"/>
    <lineage>
        <taxon>unclassified sequences</taxon>
        <taxon>metagenomes</taxon>
        <taxon>ecological metagenomes</taxon>
    </lineage>
</organism>
<comment type="caution">
    <text evidence="1">The sequence shown here is derived from an EMBL/GenBank/DDBJ whole genome shotgun (WGS) entry which is preliminary data.</text>
</comment>
<sequence>MISRDVAETPFHLMETGKRVRDRCKESGLPVSRADVNHVLRGLSMRGHTFDEGPNDAATLAKKLANNVRSLCLREQFVLDEQADRAILEWIGCE</sequence>
<name>A0A645G2C0_9ZZZZ</name>
<accession>A0A645G2C0</accession>
<dbReference type="EMBL" id="VSSQ01068864">
    <property type="protein sequence ID" value="MPN20998.1"/>
    <property type="molecule type" value="Genomic_DNA"/>
</dbReference>
<reference evidence="1" key="1">
    <citation type="submission" date="2019-08" db="EMBL/GenBank/DDBJ databases">
        <authorList>
            <person name="Kucharzyk K."/>
            <person name="Murdoch R.W."/>
            <person name="Higgins S."/>
            <person name="Loffler F."/>
        </authorList>
    </citation>
    <scope>NUCLEOTIDE SEQUENCE</scope>
</reference>
<protein>
    <submittedName>
        <fullName evidence="1">Uncharacterized protein</fullName>
    </submittedName>
</protein>
<evidence type="ECO:0000313" key="1">
    <source>
        <dbReference type="EMBL" id="MPN20998.1"/>
    </source>
</evidence>
<dbReference type="AlphaFoldDB" id="A0A645G2C0"/>